<protein>
    <submittedName>
        <fullName evidence="1">Uncharacterized protein</fullName>
    </submittedName>
</protein>
<dbReference type="EMBL" id="MGKD01000023">
    <property type="protein sequence ID" value="OGN19098.1"/>
    <property type="molecule type" value="Genomic_DNA"/>
</dbReference>
<accession>A0A1F8G2T5</accession>
<dbReference type="AlphaFoldDB" id="A0A1F8G2T5"/>
<sequence>MVEKFKEFVLSSGLSDEDKALWSKLWEAAPVEVMQQIIEAVNFDLAELTEATGNIKIKIKALESGDEKLAQAIIEEEEND</sequence>
<dbReference type="STRING" id="1802689.A3F25_01015"/>
<reference evidence="1 2" key="1">
    <citation type="journal article" date="2016" name="Nat. Commun.">
        <title>Thousands of microbial genomes shed light on interconnected biogeochemical processes in an aquifer system.</title>
        <authorList>
            <person name="Anantharaman K."/>
            <person name="Brown C.T."/>
            <person name="Hug L.A."/>
            <person name="Sharon I."/>
            <person name="Castelle C.J."/>
            <person name="Probst A.J."/>
            <person name="Thomas B.C."/>
            <person name="Singh A."/>
            <person name="Wilkins M.J."/>
            <person name="Karaoz U."/>
            <person name="Brodie E.L."/>
            <person name="Williams K.H."/>
            <person name="Hubbard S.S."/>
            <person name="Banfield J.F."/>
        </authorList>
    </citation>
    <scope>NUCLEOTIDE SEQUENCE [LARGE SCALE GENOMIC DNA]</scope>
</reference>
<gene>
    <name evidence="1" type="ORF">A3F25_01015</name>
</gene>
<organism evidence="1 2">
    <name type="scientific">Candidatus Yanofskybacteria bacterium RIFCSPHIGHO2_12_FULL_45_19b</name>
    <dbReference type="NCBI Taxonomy" id="1802689"/>
    <lineage>
        <taxon>Bacteria</taxon>
        <taxon>Candidatus Yanofskyibacteriota</taxon>
    </lineage>
</organism>
<name>A0A1F8G2T5_9BACT</name>
<evidence type="ECO:0000313" key="2">
    <source>
        <dbReference type="Proteomes" id="UP000177478"/>
    </source>
</evidence>
<evidence type="ECO:0000313" key="1">
    <source>
        <dbReference type="EMBL" id="OGN19098.1"/>
    </source>
</evidence>
<comment type="caution">
    <text evidence="1">The sequence shown here is derived from an EMBL/GenBank/DDBJ whole genome shotgun (WGS) entry which is preliminary data.</text>
</comment>
<proteinExistence type="predicted"/>
<dbReference type="Proteomes" id="UP000177478">
    <property type="component" value="Unassembled WGS sequence"/>
</dbReference>